<feature type="transmembrane region" description="Helical" evidence="6">
    <location>
        <begin position="378"/>
        <end position="397"/>
    </location>
</feature>
<proteinExistence type="predicted"/>
<dbReference type="Pfam" id="PF07690">
    <property type="entry name" value="MFS_1"/>
    <property type="match status" value="1"/>
</dbReference>
<organism evidence="7 8">
    <name type="scientific">Aspergillus cavernicola</name>
    <dbReference type="NCBI Taxonomy" id="176166"/>
    <lineage>
        <taxon>Eukaryota</taxon>
        <taxon>Fungi</taxon>
        <taxon>Dikarya</taxon>
        <taxon>Ascomycota</taxon>
        <taxon>Pezizomycotina</taxon>
        <taxon>Eurotiomycetes</taxon>
        <taxon>Eurotiomycetidae</taxon>
        <taxon>Eurotiales</taxon>
        <taxon>Aspergillaceae</taxon>
        <taxon>Aspergillus</taxon>
        <taxon>Aspergillus subgen. Nidulantes</taxon>
    </lineage>
</organism>
<evidence type="ECO:0000256" key="1">
    <source>
        <dbReference type="ARBA" id="ARBA00004141"/>
    </source>
</evidence>
<evidence type="ECO:0000256" key="3">
    <source>
        <dbReference type="ARBA" id="ARBA00022989"/>
    </source>
</evidence>
<evidence type="ECO:0000313" key="8">
    <source>
        <dbReference type="Proteomes" id="UP001610335"/>
    </source>
</evidence>
<keyword evidence="2 6" id="KW-0812">Transmembrane</keyword>
<dbReference type="InterPro" id="IPR036259">
    <property type="entry name" value="MFS_trans_sf"/>
</dbReference>
<gene>
    <name evidence="7" type="ORF">BDW59DRAFT_170511</name>
</gene>
<evidence type="ECO:0000256" key="5">
    <source>
        <dbReference type="SAM" id="MobiDB-lite"/>
    </source>
</evidence>
<feature type="region of interest" description="Disordered" evidence="5">
    <location>
        <begin position="244"/>
        <end position="278"/>
    </location>
</feature>
<protein>
    <submittedName>
        <fullName evidence="7">Major facilitator superfamily domain-containing protein</fullName>
    </submittedName>
</protein>
<comment type="subcellular location">
    <subcellularLocation>
        <location evidence="1">Membrane</location>
        <topology evidence="1">Multi-pass membrane protein</topology>
    </subcellularLocation>
</comment>
<evidence type="ECO:0000256" key="2">
    <source>
        <dbReference type="ARBA" id="ARBA00022692"/>
    </source>
</evidence>
<dbReference type="SUPFAM" id="SSF103473">
    <property type="entry name" value="MFS general substrate transporter"/>
    <property type="match status" value="1"/>
</dbReference>
<evidence type="ECO:0000256" key="4">
    <source>
        <dbReference type="ARBA" id="ARBA00023136"/>
    </source>
</evidence>
<feature type="transmembrane region" description="Helical" evidence="6">
    <location>
        <begin position="403"/>
        <end position="421"/>
    </location>
</feature>
<feature type="transmembrane region" description="Helical" evidence="6">
    <location>
        <begin position="472"/>
        <end position="492"/>
    </location>
</feature>
<dbReference type="Gene3D" id="1.20.1250.20">
    <property type="entry name" value="MFS general substrate transporter like domains"/>
    <property type="match status" value="1"/>
</dbReference>
<dbReference type="Proteomes" id="UP001610335">
    <property type="component" value="Unassembled WGS sequence"/>
</dbReference>
<feature type="transmembrane region" description="Helical" evidence="6">
    <location>
        <begin position="151"/>
        <end position="176"/>
    </location>
</feature>
<evidence type="ECO:0000313" key="7">
    <source>
        <dbReference type="EMBL" id="KAL2829492.1"/>
    </source>
</evidence>
<evidence type="ECO:0000256" key="6">
    <source>
        <dbReference type="SAM" id="Phobius"/>
    </source>
</evidence>
<dbReference type="EMBL" id="JBFXLS010000016">
    <property type="protein sequence ID" value="KAL2829492.1"/>
    <property type="molecule type" value="Genomic_DNA"/>
</dbReference>
<sequence length="501" mass="54509">MQLPRTPEDPEREPLLGERSSPAARDASPNPLSRHHRRLLLLVCATIVAADFGSALALAPQISIFESLICRRIGDGVDCKSPEVQGELALLTGWKETADQLPGIILALPYGFAADRIGRKPILLLAVAGVVLEDVAIRLVCWWNAALPLRMIWATPVFQIIGGGSQTATAMVYAMITDMVPAEKRASVFYIIAAAILLGEILATPTSAFLMAWSAWLPSLLSILFELLGLFSAAFIPETRPEATQAIKGNQDEEEREDSPISEDNADHGQNYPSKPTYHRWKDTVKRYWMHIQGTSVKSWNFNMVYIVCTFLLASIGRQALQLVIPYASKRFSWSIPRASFLVTLKGIINLVTLLFILPPLSTWLSKHASMSPALKDLRIVQGSAWLLTLGTILMSLAAQPPLFTFGLCFLALGWGFYSALRSLATALVLSSQVGVLSSCIGLAQSTGSLIAGPILAAAFRHALRMDGLGMGLPYMMTGGLFFLASCLTCLVRISGARSRP</sequence>
<keyword evidence="3 6" id="KW-1133">Transmembrane helix</keyword>
<feature type="transmembrane region" description="Helical" evidence="6">
    <location>
        <begin position="216"/>
        <end position="236"/>
    </location>
</feature>
<accession>A0ABR4IP01</accession>
<feature type="transmembrane region" description="Helical" evidence="6">
    <location>
        <begin position="341"/>
        <end position="366"/>
    </location>
</feature>
<feature type="transmembrane region" description="Helical" evidence="6">
    <location>
        <begin position="433"/>
        <end position="460"/>
    </location>
</feature>
<reference evidence="7 8" key="1">
    <citation type="submission" date="2024-07" db="EMBL/GenBank/DDBJ databases">
        <title>Section-level genome sequencing and comparative genomics of Aspergillus sections Usti and Cavernicolus.</title>
        <authorList>
            <consortium name="Lawrence Berkeley National Laboratory"/>
            <person name="Nybo J.L."/>
            <person name="Vesth T.C."/>
            <person name="Theobald S."/>
            <person name="Frisvad J.C."/>
            <person name="Larsen T.O."/>
            <person name="Kjaerboelling I."/>
            <person name="Rothschild-Mancinelli K."/>
            <person name="Lyhne E.K."/>
            <person name="Kogle M.E."/>
            <person name="Barry K."/>
            <person name="Clum A."/>
            <person name="Na H."/>
            <person name="Ledsgaard L."/>
            <person name="Lin J."/>
            <person name="Lipzen A."/>
            <person name="Kuo A."/>
            <person name="Riley R."/>
            <person name="Mondo S."/>
            <person name="LaButti K."/>
            <person name="Haridas S."/>
            <person name="Pangalinan J."/>
            <person name="Salamov A.A."/>
            <person name="Simmons B.A."/>
            <person name="Magnuson J.K."/>
            <person name="Chen J."/>
            <person name="Drula E."/>
            <person name="Henrissat B."/>
            <person name="Wiebenga A."/>
            <person name="Lubbers R.J."/>
            <person name="Gomes A.C."/>
            <person name="Makela M.R."/>
            <person name="Stajich J."/>
            <person name="Grigoriev I.V."/>
            <person name="Mortensen U.H."/>
            <person name="De vries R.P."/>
            <person name="Baker S.E."/>
            <person name="Andersen M.R."/>
        </authorList>
    </citation>
    <scope>NUCLEOTIDE SEQUENCE [LARGE SCALE GENOMIC DNA]</scope>
    <source>
        <strain evidence="7 8">CBS 600.67</strain>
    </source>
</reference>
<dbReference type="PANTHER" id="PTHR23507:SF1">
    <property type="entry name" value="FI18259P1-RELATED"/>
    <property type="match status" value="1"/>
</dbReference>
<keyword evidence="8" id="KW-1185">Reference proteome</keyword>
<feature type="transmembrane region" description="Helical" evidence="6">
    <location>
        <begin position="300"/>
        <end position="321"/>
    </location>
</feature>
<feature type="transmembrane region" description="Helical" evidence="6">
    <location>
        <begin position="188"/>
        <end position="210"/>
    </location>
</feature>
<dbReference type="PANTHER" id="PTHR23507">
    <property type="entry name" value="ZGC:174356"/>
    <property type="match status" value="1"/>
</dbReference>
<comment type="caution">
    <text evidence="7">The sequence shown here is derived from an EMBL/GenBank/DDBJ whole genome shotgun (WGS) entry which is preliminary data.</text>
</comment>
<keyword evidence="4 6" id="KW-0472">Membrane</keyword>
<feature type="region of interest" description="Disordered" evidence="5">
    <location>
        <begin position="1"/>
        <end position="31"/>
    </location>
</feature>
<feature type="compositionally biased region" description="Acidic residues" evidence="5">
    <location>
        <begin position="252"/>
        <end position="261"/>
    </location>
</feature>
<feature type="compositionally biased region" description="Basic and acidic residues" evidence="5">
    <location>
        <begin position="1"/>
        <end position="16"/>
    </location>
</feature>
<dbReference type="InterPro" id="IPR011701">
    <property type="entry name" value="MFS"/>
</dbReference>
<name>A0ABR4IP01_9EURO</name>